<evidence type="ECO:0000259" key="2">
    <source>
        <dbReference type="Pfam" id="PF13628"/>
    </source>
</evidence>
<accession>A0A0K1EBN4</accession>
<evidence type="ECO:0000313" key="4">
    <source>
        <dbReference type="Proteomes" id="UP000067626"/>
    </source>
</evidence>
<reference evidence="3 4" key="1">
    <citation type="submission" date="2015-07" db="EMBL/GenBank/DDBJ databases">
        <title>Genome analysis of myxobacterium Chondromyces crocatus Cm c5 reveals a high potential for natural compound synthesis and the genetic basis for the loss of fruiting body formation.</title>
        <authorList>
            <person name="Zaburannyi N."/>
            <person name="Bunk B."/>
            <person name="Maier J."/>
            <person name="Overmann J."/>
            <person name="Mueller R."/>
        </authorList>
    </citation>
    <scope>NUCLEOTIDE SEQUENCE [LARGE SCALE GENOMIC DNA]</scope>
    <source>
        <strain evidence="3 4">Cm c5</strain>
    </source>
</reference>
<protein>
    <recommendedName>
        <fullName evidence="2">DUF4142 domain-containing protein</fullName>
    </recommendedName>
</protein>
<dbReference type="InterPro" id="IPR025419">
    <property type="entry name" value="DUF4142"/>
</dbReference>
<dbReference type="Proteomes" id="UP000067626">
    <property type="component" value="Chromosome"/>
</dbReference>
<dbReference type="KEGG" id="ccro:CMC5_021340"/>
<feature type="domain" description="DUF4142" evidence="2">
    <location>
        <begin position="57"/>
        <end position="191"/>
    </location>
</feature>
<organism evidence="3 4">
    <name type="scientific">Chondromyces crocatus</name>
    <dbReference type="NCBI Taxonomy" id="52"/>
    <lineage>
        <taxon>Bacteria</taxon>
        <taxon>Pseudomonadati</taxon>
        <taxon>Myxococcota</taxon>
        <taxon>Polyangia</taxon>
        <taxon>Polyangiales</taxon>
        <taxon>Polyangiaceae</taxon>
        <taxon>Chondromyces</taxon>
    </lineage>
</organism>
<dbReference type="PROSITE" id="PS51257">
    <property type="entry name" value="PROKAR_LIPOPROTEIN"/>
    <property type="match status" value="1"/>
</dbReference>
<dbReference type="Pfam" id="PF13628">
    <property type="entry name" value="DUF4142"/>
    <property type="match status" value="1"/>
</dbReference>
<dbReference type="RefSeq" id="WP_082362372.1">
    <property type="nucleotide sequence ID" value="NZ_CP012159.1"/>
</dbReference>
<feature type="region of interest" description="Disordered" evidence="1">
    <location>
        <begin position="226"/>
        <end position="277"/>
    </location>
</feature>
<sequence>MRRVWMLAALALLAGCDPGNRGDVIAAEKPQPVAPGQGQPGGVMVFGTVMEDEASATARLLAATAVIAQAGIDRCAFAQRHAASPAVQAFAGKLLATHRRNLAKVHELSRDKHIDVGSMSRSDAQITALALANQEDLRVLRSLSGSALDAAFMAGQPTRQVLIERIAVEGQRVSRDPDLDYFFSDVMSQAQVARDDAMRITPIACGGHPLRAGVMTAVPIEMPSRRDEIPAVDSPDPAVRSALPGEGNDMEVGPRQGSRYGIKGEYPSQDGRPLPRR</sequence>
<dbReference type="EMBL" id="CP012159">
    <property type="protein sequence ID" value="AKT37993.1"/>
    <property type="molecule type" value="Genomic_DNA"/>
</dbReference>
<evidence type="ECO:0000256" key="1">
    <source>
        <dbReference type="SAM" id="MobiDB-lite"/>
    </source>
</evidence>
<dbReference type="OrthoDB" id="5526146at2"/>
<keyword evidence="4" id="KW-1185">Reference proteome</keyword>
<name>A0A0K1EBN4_CHOCO</name>
<proteinExistence type="predicted"/>
<dbReference type="AlphaFoldDB" id="A0A0K1EBN4"/>
<dbReference type="Gene3D" id="1.20.1260.10">
    <property type="match status" value="1"/>
</dbReference>
<gene>
    <name evidence="3" type="ORF">CMC5_021340</name>
</gene>
<dbReference type="InterPro" id="IPR012347">
    <property type="entry name" value="Ferritin-like"/>
</dbReference>
<evidence type="ECO:0000313" key="3">
    <source>
        <dbReference type="EMBL" id="AKT37993.1"/>
    </source>
</evidence>